<evidence type="ECO:0000313" key="9">
    <source>
        <dbReference type="Proteomes" id="UP001620626"/>
    </source>
</evidence>
<dbReference type="PROSITE" id="PS00018">
    <property type="entry name" value="EF_HAND_1"/>
    <property type="match status" value="1"/>
</dbReference>
<proteinExistence type="predicted"/>
<dbReference type="GO" id="GO:0005509">
    <property type="term" value="F:calcium ion binding"/>
    <property type="evidence" value="ECO:0007669"/>
    <property type="project" value="UniProtKB-ARBA"/>
</dbReference>
<keyword evidence="3" id="KW-0479">Metal-binding</keyword>
<dbReference type="InterPro" id="IPR011992">
    <property type="entry name" value="EF-hand-dom_pair"/>
</dbReference>
<dbReference type="PROSITE" id="PS50222">
    <property type="entry name" value="EF_HAND_2"/>
    <property type="match status" value="1"/>
</dbReference>
<dbReference type="AlphaFoldDB" id="A0ABD2I460"/>
<dbReference type="SUPFAM" id="SSF50249">
    <property type="entry name" value="Nucleic acid-binding proteins"/>
    <property type="match status" value="1"/>
</dbReference>
<dbReference type="Gene3D" id="1.10.238.10">
    <property type="entry name" value="EF-hand"/>
    <property type="match status" value="1"/>
</dbReference>
<evidence type="ECO:0000313" key="8">
    <source>
        <dbReference type="EMBL" id="KAL3070958.1"/>
    </source>
</evidence>
<feature type="region of interest" description="Disordered" evidence="6">
    <location>
        <begin position="507"/>
        <end position="548"/>
    </location>
</feature>
<accession>A0ABD2I460</accession>
<evidence type="ECO:0000256" key="6">
    <source>
        <dbReference type="SAM" id="MobiDB-lite"/>
    </source>
</evidence>
<sequence length="548" mass="63237">MSSTSPKRPNFLNEKCRHPSCISNNEREAARQYFGMKRKATDDEPTRPRFLNEKCRHASVISLKEREDARRYFEKFFKCDKFLFKTSDTSDEMTLAWRHFSFRKRGRVGSSSVAFRFIPKYWRAASRSLLEMQLGYESKQIERIEMLPQSITEMIFDKVSKDGSSKIDKDGLQTILSNGTGRAFNPDTCRLLIALFDFNCDGVIDRNEFGPLWKYVEEWKASFKKIAGDNELSICVERLEIALREYGYRFSADVYCELLRKYDRTISARLHFDDFIHLCIVLQQLTTPFRDRDFGQKGRISHPSPLFPVAILSTQCTKMNRNNLKRFQIKPLSAEPKGSEEQPTSRTKTLSEVKEFDSTGTFFLRAKLVSVLFCIYKSCPMRSKGIPCRKKLDSEDFCVSCVHRAKKPSRNLYLRVVLQDCDDEECEQETTAFSYAAINFLSIASVEAFYNLSENTPNKLESILQSKIDQPVLVKVNIKENNDTAMLDWIISSISVEKPAAVKVLDDKNNDDEVEEEASSSEPPLKRTKNNQVERAIDEDADDIHTIE</sequence>
<dbReference type="Pfam" id="PF13833">
    <property type="entry name" value="EF-hand_8"/>
    <property type="match status" value="1"/>
</dbReference>
<dbReference type="InterPro" id="IPR018247">
    <property type="entry name" value="EF_Hand_1_Ca_BS"/>
</dbReference>
<comment type="caution">
    <text evidence="8">The sequence shown here is derived from an EMBL/GenBank/DDBJ whole genome shotgun (WGS) entry which is preliminary data.</text>
</comment>
<dbReference type="InterPro" id="IPR051426">
    <property type="entry name" value="Peflin/Sorcin_CaBP"/>
</dbReference>
<dbReference type="EMBL" id="JBICBT010001371">
    <property type="protein sequence ID" value="KAL3070958.1"/>
    <property type="molecule type" value="Genomic_DNA"/>
</dbReference>
<dbReference type="SUPFAM" id="SSF47473">
    <property type="entry name" value="EF-hand"/>
    <property type="match status" value="1"/>
</dbReference>
<dbReference type="InterPro" id="IPR012340">
    <property type="entry name" value="NA-bd_OB-fold"/>
</dbReference>
<dbReference type="PANTHER" id="PTHR46212">
    <property type="entry name" value="PEFLIN"/>
    <property type="match status" value="1"/>
</dbReference>
<keyword evidence="4" id="KW-0677">Repeat</keyword>
<evidence type="ECO:0000256" key="3">
    <source>
        <dbReference type="ARBA" id="ARBA00022723"/>
    </source>
</evidence>
<dbReference type="InterPro" id="IPR002048">
    <property type="entry name" value="EF_hand_dom"/>
</dbReference>
<evidence type="ECO:0000259" key="7">
    <source>
        <dbReference type="PROSITE" id="PS50222"/>
    </source>
</evidence>
<feature type="compositionally biased region" description="Acidic residues" evidence="6">
    <location>
        <begin position="509"/>
        <end position="519"/>
    </location>
</feature>
<dbReference type="Gene3D" id="2.40.50.140">
    <property type="entry name" value="Nucleic acid-binding proteins"/>
    <property type="match status" value="1"/>
</dbReference>
<dbReference type="GO" id="GO:0048306">
    <property type="term" value="F:calcium-dependent protein binding"/>
    <property type="evidence" value="ECO:0007669"/>
    <property type="project" value="UniProtKB-ARBA"/>
</dbReference>
<comment type="subcellular location">
    <subcellularLocation>
        <location evidence="1">Cytoplasm</location>
    </subcellularLocation>
</comment>
<evidence type="ECO:0000256" key="4">
    <source>
        <dbReference type="ARBA" id="ARBA00022737"/>
    </source>
</evidence>
<evidence type="ECO:0000256" key="1">
    <source>
        <dbReference type="ARBA" id="ARBA00004496"/>
    </source>
</evidence>
<name>A0ABD2I460_9BILA</name>
<dbReference type="Proteomes" id="UP001620626">
    <property type="component" value="Unassembled WGS sequence"/>
</dbReference>
<feature type="compositionally biased region" description="Basic and acidic residues" evidence="6">
    <location>
        <begin position="535"/>
        <end position="548"/>
    </location>
</feature>
<keyword evidence="5" id="KW-0106">Calcium</keyword>
<keyword evidence="9" id="KW-1185">Reference proteome</keyword>
<keyword evidence="2" id="KW-0963">Cytoplasm</keyword>
<protein>
    <recommendedName>
        <fullName evidence="7">EF-hand domain-containing protein</fullName>
    </recommendedName>
</protein>
<evidence type="ECO:0000256" key="5">
    <source>
        <dbReference type="ARBA" id="ARBA00022837"/>
    </source>
</evidence>
<dbReference type="GO" id="GO:0005737">
    <property type="term" value="C:cytoplasm"/>
    <property type="evidence" value="ECO:0007669"/>
    <property type="project" value="UniProtKB-SubCell"/>
</dbReference>
<gene>
    <name evidence="8" type="ORF">niasHT_040114</name>
</gene>
<feature type="domain" description="EF-hand" evidence="7">
    <location>
        <begin position="184"/>
        <end position="219"/>
    </location>
</feature>
<dbReference type="PANTHER" id="PTHR46212:SF9">
    <property type="entry name" value="PROGRAMMED CELL DEATH PROTEIN 6"/>
    <property type="match status" value="1"/>
</dbReference>
<evidence type="ECO:0000256" key="2">
    <source>
        <dbReference type="ARBA" id="ARBA00022490"/>
    </source>
</evidence>
<reference evidence="8 9" key="1">
    <citation type="submission" date="2024-10" db="EMBL/GenBank/DDBJ databases">
        <authorList>
            <person name="Kim D."/>
        </authorList>
    </citation>
    <scope>NUCLEOTIDE SEQUENCE [LARGE SCALE GENOMIC DNA]</scope>
    <source>
        <strain evidence="8">BH-2024</strain>
    </source>
</reference>
<organism evidence="8 9">
    <name type="scientific">Heterodera trifolii</name>
    <dbReference type="NCBI Taxonomy" id="157864"/>
    <lineage>
        <taxon>Eukaryota</taxon>
        <taxon>Metazoa</taxon>
        <taxon>Ecdysozoa</taxon>
        <taxon>Nematoda</taxon>
        <taxon>Chromadorea</taxon>
        <taxon>Rhabditida</taxon>
        <taxon>Tylenchina</taxon>
        <taxon>Tylenchomorpha</taxon>
        <taxon>Tylenchoidea</taxon>
        <taxon>Heteroderidae</taxon>
        <taxon>Heteroderinae</taxon>
        <taxon>Heterodera</taxon>
    </lineage>
</organism>